<dbReference type="EMBL" id="AHOQ02000016">
    <property type="protein sequence ID" value="EMO46673.1"/>
    <property type="molecule type" value="Genomic_DNA"/>
</dbReference>
<gene>
    <name evidence="1" type="ORF">LEP1GSC187_2307</name>
</gene>
<evidence type="ECO:0000313" key="2">
    <source>
        <dbReference type="Proteomes" id="UP000012160"/>
    </source>
</evidence>
<proteinExistence type="predicted"/>
<reference evidence="1 2" key="1">
    <citation type="submission" date="2013-01" db="EMBL/GenBank/DDBJ databases">
        <authorList>
            <person name="Harkins D.M."/>
            <person name="Durkin A.S."/>
            <person name="Brinkac L.M."/>
            <person name="Haft D.H."/>
            <person name="Selengut J.D."/>
            <person name="Sanka R."/>
            <person name="DePew J."/>
            <person name="Purushe J."/>
            <person name="Matthias M.A."/>
            <person name="Vinetz J.M."/>
            <person name="Sutton G.G."/>
            <person name="Nierman W.C."/>
            <person name="Fouts D.E."/>
        </authorList>
    </citation>
    <scope>NUCLEOTIDE SEQUENCE [LARGE SCALE GENOMIC DNA]</scope>
    <source>
        <strain evidence="1 2">ZUN179</strain>
    </source>
</reference>
<sequence length="45" mass="5342">MLLRKNDVFGKFLTSNFSHWRFVKKALLCRREKAGYPIPSAIDMR</sequence>
<dbReference type="AlphaFoldDB" id="M6VAX0"/>
<name>M6VAX0_9LEPT</name>
<protein>
    <submittedName>
        <fullName evidence="1">Uncharacterized protein</fullName>
    </submittedName>
</protein>
<evidence type="ECO:0000313" key="1">
    <source>
        <dbReference type="EMBL" id="EMO46673.1"/>
    </source>
</evidence>
<comment type="caution">
    <text evidence="1">The sequence shown here is derived from an EMBL/GenBank/DDBJ whole genome shotgun (WGS) entry which is preliminary data.</text>
</comment>
<organism evidence="1 2">
    <name type="scientific">Leptospira santarosai str. ZUN179</name>
    <dbReference type="NCBI Taxonomy" id="1049985"/>
    <lineage>
        <taxon>Bacteria</taxon>
        <taxon>Pseudomonadati</taxon>
        <taxon>Spirochaetota</taxon>
        <taxon>Spirochaetia</taxon>
        <taxon>Leptospirales</taxon>
        <taxon>Leptospiraceae</taxon>
        <taxon>Leptospira</taxon>
    </lineage>
</organism>
<dbReference type="Proteomes" id="UP000012160">
    <property type="component" value="Unassembled WGS sequence"/>
</dbReference>
<accession>M6VAX0</accession>